<evidence type="ECO:0000313" key="7">
    <source>
        <dbReference type="Proteomes" id="UP000318529"/>
    </source>
</evidence>
<protein>
    <submittedName>
        <fullName evidence="6">LacI family transcriptional regulator</fullName>
    </submittedName>
</protein>
<dbReference type="Pfam" id="PF00356">
    <property type="entry name" value="LacI"/>
    <property type="match status" value="1"/>
</dbReference>
<dbReference type="EMBL" id="VITH01000003">
    <property type="protein sequence ID" value="TWA85642.1"/>
    <property type="molecule type" value="Genomic_DNA"/>
</dbReference>
<evidence type="ECO:0000256" key="3">
    <source>
        <dbReference type="ARBA" id="ARBA00023163"/>
    </source>
</evidence>
<feature type="domain" description="HTH lacI-type" evidence="5">
    <location>
        <begin position="24"/>
        <end position="69"/>
    </location>
</feature>
<proteinExistence type="predicted"/>
<evidence type="ECO:0000313" key="6">
    <source>
        <dbReference type="EMBL" id="TWA85642.1"/>
    </source>
</evidence>
<dbReference type="PANTHER" id="PTHR30146:SF152">
    <property type="entry name" value="TRANSCRIPTIONAL REGULATORY PROTEIN"/>
    <property type="match status" value="1"/>
</dbReference>
<dbReference type="Gene3D" id="1.10.260.40">
    <property type="entry name" value="lambda repressor-like DNA-binding domains"/>
    <property type="match status" value="1"/>
</dbReference>
<dbReference type="SUPFAM" id="SSF53822">
    <property type="entry name" value="Periplasmic binding protein-like I"/>
    <property type="match status" value="1"/>
</dbReference>
<comment type="caution">
    <text evidence="6">The sequence shown here is derived from an EMBL/GenBank/DDBJ whole genome shotgun (WGS) entry which is preliminary data.</text>
</comment>
<dbReference type="CDD" id="cd06307">
    <property type="entry name" value="PBP1_sugar_binding"/>
    <property type="match status" value="1"/>
</dbReference>
<keyword evidence="2" id="KW-0238">DNA-binding</keyword>
<organism evidence="6 7">
    <name type="scientific">Azospirillum brasilense</name>
    <dbReference type="NCBI Taxonomy" id="192"/>
    <lineage>
        <taxon>Bacteria</taxon>
        <taxon>Pseudomonadati</taxon>
        <taxon>Pseudomonadota</taxon>
        <taxon>Alphaproteobacteria</taxon>
        <taxon>Rhodospirillales</taxon>
        <taxon>Azospirillaceae</taxon>
        <taxon>Azospirillum</taxon>
    </lineage>
</organism>
<dbReference type="GO" id="GO:0003700">
    <property type="term" value="F:DNA-binding transcription factor activity"/>
    <property type="evidence" value="ECO:0007669"/>
    <property type="project" value="TreeGrafter"/>
</dbReference>
<keyword evidence="3" id="KW-0804">Transcription</keyword>
<dbReference type="SUPFAM" id="SSF47413">
    <property type="entry name" value="lambda repressor-like DNA-binding domains"/>
    <property type="match status" value="1"/>
</dbReference>
<gene>
    <name evidence="6" type="ORF">FBZ83_103234</name>
</gene>
<dbReference type="PROSITE" id="PS00356">
    <property type="entry name" value="HTH_LACI_1"/>
    <property type="match status" value="1"/>
</dbReference>
<dbReference type="CDD" id="cd01392">
    <property type="entry name" value="HTH_LacI"/>
    <property type="match status" value="1"/>
</dbReference>
<dbReference type="InterPro" id="IPR028082">
    <property type="entry name" value="Peripla_BP_I"/>
</dbReference>
<dbReference type="PROSITE" id="PS50932">
    <property type="entry name" value="HTH_LACI_2"/>
    <property type="match status" value="1"/>
</dbReference>
<dbReference type="GO" id="GO:0000976">
    <property type="term" value="F:transcription cis-regulatory region binding"/>
    <property type="evidence" value="ECO:0007669"/>
    <property type="project" value="TreeGrafter"/>
</dbReference>
<dbReference type="AlphaFoldDB" id="A0A560CL83"/>
<dbReference type="InterPro" id="IPR025997">
    <property type="entry name" value="SBP_2_dom"/>
</dbReference>
<dbReference type="InterPro" id="IPR000843">
    <property type="entry name" value="HTH_LacI"/>
</dbReference>
<evidence type="ECO:0000256" key="4">
    <source>
        <dbReference type="SAM" id="MobiDB-lite"/>
    </source>
</evidence>
<dbReference type="Gene3D" id="3.40.50.2300">
    <property type="match status" value="2"/>
</dbReference>
<feature type="region of interest" description="Disordered" evidence="4">
    <location>
        <begin position="1"/>
        <end position="22"/>
    </location>
</feature>
<dbReference type="PANTHER" id="PTHR30146">
    <property type="entry name" value="LACI-RELATED TRANSCRIPTIONAL REPRESSOR"/>
    <property type="match status" value="1"/>
</dbReference>
<evidence type="ECO:0000256" key="1">
    <source>
        <dbReference type="ARBA" id="ARBA00023015"/>
    </source>
</evidence>
<dbReference type="Proteomes" id="UP000318529">
    <property type="component" value="Unassembled WGS sequence"/>
</dbReference>
<evidence type="ECO:0000256" key="2">
    <source>
        <dbReference type="ARBA" id="ARBA00023125"/>
    </source>
</evidence>
<sequence length="366" mass="39751">MMQDDADAVAAPLEHSPEHSRGLPRIADIARLSGVSTATVDRVLNHRPGVRPATVQRVMKAAAELDYIPESDLGAALGPKPVRLAFLLPDGTNRYLTRLGQLIRQSEAALAPLGIRAQVEFIKSFNPDLLARSLLQHWRKVDGVAFMALEHPAVREAVNELAARNVPTVTLISDVQNCRRAAYVGLDNRAAGRTAGYLFARFLGGRAGKVAMIAGSLSYRAHEDRELGFLNVLKEMAPAIEVVGLREAHDDEAKSYRQTRTLLSHHPDLAGIYTIGGGAEGVARALKEARREREVVFIGHGFTPETRALLIDGTMEAVITQDPRSALMSCAAVFANLRAGREAMHGVEPPRIEVIFRENLPPAAPP</sequence>
<dbReference type="SMART" id="SM00354">
    <property type="entry name" value="HTH_LACI"/>
    <property type="match status" value="1"/>
</dbReference>
<name>A0A560CL83_AZOBR</name>
<keyword evidence="1" id="KW-0805">Transcription regulation</keyword>
<reference evidence="6 7" key="1">
    <citation type="submission" date="2019-06" db="EMBL/GenBank/DDBJ databases">
        <title>Genomic Encyclopedia of Type Strains, Phase IV (KMG-V): Genome sequencing to study the core and pangenomes of soil and plant-associated prokaryotes.</title>
        <authorList>
            <person name="Whitman W."/>
        </authorList>
    </citation>
    <scope>NUCLEOTIDE SEQUENCE [LARGE SCALE GENOMIC DNA]</scope>
    <source>
        <strain evidence="6 7">BR 11650</strain>
    </source>
</reference>
<accession>A0A560CL83</accession>
<dbReference type="InterPro" id="IPR010982">
    <property type="entry name" value="Lambda_DNA-bd_dom_sf"/>
</dbReference>
<dbReference type="Pfam" id="PF13407">
    <property type="entry name" value="Peripla_BP_4"/>
    <property type="match status" value="1"/>
</dbReference>
<evidence type="ECO:0000259" key="5">
    <source>
        <dbReference type="PROSITE" id="PS50932"/>
    </source>
</evidence>